<dbReference type="Pfam" id="PF02656">
    <property type="entry name" value="DUF202"/>
    <property type="match status" value="1"/>
</dbReference>
<dbReference type="OMA" id="FNGQMIG"/>
<evidence type="ECO:0000256" key="3">
    <source>
        <dbReference type="ARBA" id="ARBA00022989"/>
    </source>
</evidence>
<evidence type="ECO:0000313" key="8">
    <source>
        <dbReference type="EMBL" id="OSS54756.1"/>
    </source>
</evidence>
<comment type="subcellular location">
    <subcellularLocation>
        <location evidence="1">Endomembrane system</location>
        <topology evidence="1">Multi-pass membrane protein</topology>
    </subcellularLocation>
</comment>
<evidence type="ECO:0000256" key="2">
    <source>
        <dbReference type="ARBA" id="ARBA00022692"/>
    </source>
</evidence>
<dbReference type="InterPro" id="IPR003807">
    <property type="entry name" value="DUF202"/>
</dbReference>
<feature type="domain" description="DUF202" evidence="7">
    <location>
        <begin position="132"/>
        <end position="207"/>
    </location>
</feature>
<sequence>MISQAHEQQAAALHECTRRISHPDSEDAVRIERQRIARELTPYKPKAPTQLVSRTSDQEDEVPSTTRLPTHRSSIRSNAPLQSRESLESYATTQPDGPYPEASFMCEKHWYDPLVNFWTTHVSLTIDEGAHRDHLALERTFLGYLRTSLILVMTGVIIAQLFRIQHTISPDPQIGFYVISEPLSAVFIGMAIFVLLVGAIRFWRLQNALVRGKALVGGWEVFAIMAISALLLVATFALILGVNIDKAK</sequence>
<dbReference type="PANTHER" id="PTHR34187">
    <property type="entry name" value="FGR18P"/>
    <property type="match status" value="1"/>
</dbReference>
<accession>A0A1Y2MF50</accession>
<evidence type="ECO:0000313" key="9">
    <source>
        <dbReference type="Proteomes" id="UP000193240"/>
    </source>
</evidence>
<name>A0A1Y2MF50_EPING</name>
<keyword evidence="3 6" id="KW-1133">Transmembrane helix</keyword>
<dbReference type="Proteomes" id="UP000193240">
    <property type="component" value="Unassembled WGS sequence"/>
</dbReference>
<dbReference type="STRING" id="105696.A0A1Y2MF50"/>
<dbReference type="EMBL" id="KZ107838">
    <property type="protein sequence ID" value="OSS54756.1"/>
    <property type="molecule type" value="Genomic_DNA"/>
</dbReference>
<evidence type="ECO:0000259" key="7">
    <source>
        <dbReference type="Pfam" id="PF02656"/>
    </source>
</evidence>
<reference evidence="8 9" key="1">
    <citation type="journal article" date="2017" name="Genome Announc.">
        <title>Genome sequence of the saprophytic ascomycete Epicoccum nigrum ICMP 19927 strain isolated from New Zealand.</title>
        <authorList>
            <person name="Fokin M."/>
            <person name="Fleetwood D."/>
            <person name="Weir B.S."/>
            <person name="Villas-Boas S.G."/>
        </authorList>
    </citation>
    <scope>NUCLEOTIDE SEQUENCE [LARGE SCALE GENOMIC DNA]</scope>
    <source>
        <strain evidence="8 9">ICMP 19927</strain>
    </source>
</reference>
<evidence type="ECO:0000256" key="6">
    <source>
        <dbReference type="SAM" id="Phobius"/>
    </source>
</evidence>
<feature type="transmembrane region" description="Helical" evidence="6">
    <location>
        <begin position="174"/>
        <end position="200"/>
    </location>
</feature>
<protein>
    <recommendedName>
        <fullName evidence="7">DUF202 domain-containing protein</fullName>
    </recommendedName>
</protein>
<dbReference type="InParanoid" id="A0A1Y2MF50"/>
<feature type="transmembrane region" description="Helical" evidence="6">
    <location>
        <begin position="141"/>
        <end position="162"/>
    </location>
</feature>
<feature type="transmembrane region" description="Helical" evidence="6">
    <location>
        <begin position="221"/>
        <end position="244"/>
    </location>
</feature>
<evidence type="ECO:0000256" key="4">
    <source>
        <dbReference type="ARBA" id="ARBA00023136"/>
    </source>
</evidence>
<keyword evidence="2 6" id="KW-0812">Transmembrane</keyword>
<dbReference type="PANTHER" id="PTHR34187:SF1">
    <property type="entry name" value="DUF202 DOMAIN-CONTAINING PROTEIN"/>
    <property type="match status" value="1"/>
</dbReference>
<dbReference type="InterPro" id="IPR052053">
    <property type="entry name" value="IM_YidH-like"/>
</dbReference>
<evidence type="ECO:0000256" key="1">
    <source>
        <dbReference type="ARBA" id="ARBA00004127"/>
    </source>
</evidence>
<keyword evidence="4 6" id="KW-0472">Membrane</keyword>
<feature type="compositionally biased region" description="Basic and acidic residues" evidence="5">
    <location>
        <begin position="15"/>
        <end position="38"/>
    </location>
</feature>
<feature type="compositionally biased region" description="Low complexity" evidence="5">
    <location>
        <begin position="1"/>
        <end position="14"/>
    </location>
</feature>
<proteinExistence type="predicted"/>
<evidence type="ECO:0000256" key="5">
    <source>
        <dbReference type="SAM" id="MobiDB-lite"/>
    </source>
</evidence>
<feature type="region of interest" description="Disordered" evidence="5">
    <location>
        <begin position="1"/>
        <end position="95"/>
    </location>
</feature>
<feature type="compositionally biased region" description="Polar residues" evidence="5">
    <location>
        <begin position="75"/>
        <end position="95"/>
    </location>
</feature>
<dbReference type="GO" id="GO:0012505">
    <property type="term" value="C:endomembrane system"/>
    <property type="evidence" value="ECO:0007669"/>
    <property type="project" value="UniProtKB-SubCell"/>
</dbReference>
<organism evidence="8 9">
    <name type="scientific">Epicoccum nigrum</name>
    <name type="common">Soil fungus</name>
    <name type="synonym">Epicoccum purpurascens</name>
    <dbReference type="NCBI Taxonomy" id="105696"/>
    <lineage>
        <taxon>Eukaryota</taxon>
        <taxon>Fungi</taxon>
        <taxon>Dikarya</taxon>
        <taxon>Ascomycota</taxon>
        <taxon>Pezizomycotina</taxon>
        <taxon>Dothideomycetes</taxon>
        <taxon>Pleosporomycetidae</taxon>
        <taxon>Pleosporales</taxon>
        <taxon>Pleosporineae</taxon>
        <taxon>Didymellaceae</taxon>
        <taxon>Epicoccum</taxon>
    </lineage>
</organism>
<dbReference type="AlphaFoldDB" id="A0A1Y2MF50"/>
<keyword evidence="9" id="KW-1185">Reference proteome</keyword>
<gene>
    <name evidence="8" type="ORF">B5807_00938</name>
</gene>